<keyword evidence="3" id="KW-0560">Oxidoreductase</keyword>
<evidence type="ECO:0000256" key="2">
    <source>
        <dbReference type="ARBA" id="ARBA00022643"/>
    </source>
</evidence>
<keyword evidence="2" id="KW-0288">FMN</keyword>
<dbReference type="InterPro" id="IPR051260">
    <property type="entry name" value="Diverse_substr_monoxygenases"/>
</dbReference>
<accession>A0ABW3BU73</accession>
<dbReference type="SUPFAM" id="SSF51679">
    <property type="entry name" value="Bacterial luciferase-like"/>
    <property type="match status" value="1"/>
</dbReference>
<evidence type="ECO:0000313" key="7">
    <source>
        <dbReference type="Proteomes" id="UP001597011"/>
    </source>
</evidence>
<dbReference type="InterPro" id="IPR036661">
    <property type="entry name" value="Luciferase-like_sf"/>
</dbReference>
<organism evidence="6 7">
    <name type="scientific">Mariniflexile aquimaris</name>
    <dbReference type="NCBI Taxonomy" id="881009"/>
    <lineage>
        <taxon>Bacteria</taxon>
        <taxon>Pseudomonadati</taxon>
        <taxon>Bacteroidota</taxon>
        <taxon>Flavobacteriia</taxon>
        <taxon>Flavobacteriales</taxon>
        <taxon>Flavobacteriaceae</taxon>
        <taxon>Mariniflexile</taxon>
    </lineage>
</organism>
<name>A0ABW3BU73_9FLAO</name>
<dbReference type="PANTHER" id="PTHR30011">
    <property type="entry name" value="ALKANESULFONATE MONOOXYGENASE-RELATED"/>
    <property type="match status" value="1"/>
</dbReference>
<comment type="caution">
    <text evidence="6">The sequence shown here is derived from an EMBL/GenBank/DDBJ whole genome shotgun (WGS) entry which is preliminary data.</text>
</comment>
<dbReference type="EMBL" id="JBHTIB010000012">
    <property type="protein sequence ID" value="MFD0836222.1"/>
    <property type="molecule type" value="Genomic_DNA"/>
</dbReference>
<keyword evidence="1" id="KW-0285">Flavoprotein</keyword>
<evidence type="ECO:0000256" key="3">
    <source>
        <dbReference type="ARBA" id="ARBA00023002"/>
    </source>
</evidence>
<dbReference type="NCBIfam" id="TIGR03571">
    <property type="entry name" value="lucif_BA3436"/>
    <property type="match status" value="1"/>
</dbReference>
<feature type="domain" description="Luciferase-like" evidence="5">
    <location>
        <begin position="22"/>
        <end position="237"/>
    </location>
</feature>
<protein>
    <submittedName>
        <fullName evidence="6">LLM class oxidoreductase</fullName>
    </submittedName>
</protein>
<dbReference type="Pfam" id="PF00296">
    <property type="entry name" value="Bac_luciferase"/>
    <property type="match status" value="1"/>
</dbReference>
<reference evidence="7" key="1">
    <citation type="journal article" date="2019" name="Int. J. Syst. Evol. Microbiol.">
        <title>The Global Catalogue of Microorganisms (GCM) 10K type strain sequencing project: providing services to taxonomists for standard genome sequencing and annotation.</title>
        <authorList>
            <consortium name="The Broad Institute Genomics Platform"/>
            <consortium name="The Broad Institute Genome Sequencing Center for Infectious Disease"/>
            <person name="Wu L."/>
            <person name="Ma J."/>
        </authorList>
    </citation>
    <scope>NUCLEOTIDE SEQUENCE [LARGE SCALE GENOMIC DNA]</scope>
    <source>
        <strain evidence="7">CCUG 60529</strain>
    </source>
</reference>
<dbReference type="Gene3D" id="3.20.20.30">
    <property type="entry name" value="Luciferase-like domain"/>
    <property type="match status" value="1"/>
</dbReference>
<dbReference type="RefSeq" id="WP_379942099.1">
    <property type="nucleotide sequence ID" value="NZ_JBHTIB010000012.1"/>
</dbReference>
<evidence type="ECO:0000313" key="6">
    <source>
        <dbReference type="EMBL" id="MFD0836222.1"/>
    </source>
</evidence>
<gene>
    <name evidence="6" type="ORF">ACFQ0I_10630</name>
</gene>
<proteinExistence type="predicted"/>
<evidence type="ECO:0000259" key="5">
    <source>
        <dbReference type="Pfam" id="PF00296"/>
    </source>
</evidence>
<keyword evidence="4" id="KW-0503">Monooxygenase</keyword>
<evidence type="ECO:0000256" key="4">
    <source>
        <dbReference type="ARBA" id="ARBA00023033"/>
    </source>
</evidence>
<dbReference type="InterPro" id="IPR020020">
    <property type="entry name" value="Luciferase-type_oxidoreductase"/>
</dbReference>
<evidence type="ECO:0000256" key="1">
    <source>
        <dbReference type="ARBA" id="ARBA00022630"/>
    </source>
</evidence>
<sequence>MKQFETINKAYNDVFKPNTLSIGVVVPIENYATSAIPTIQEHLKRVQQVETLGFKALWIRDIPFNVPSFGDAGQTFDPFTYLGFLAGQTTEIALGVSSIALPLHHPLHVAKSAATIDQLSNGRLLLGVASGDRFDEYPAMGIDYENRGELFREAFDYIRNAQHNFPTFETKNYGSLHGNIDMLPKATTHKIPMLMTGSSRQTLEWNAKHADGWMNYPRDLYTQNNTIREYRELVAETQEFDKPFMQPMYLDLHEDSNFKPQPIHLGFRMGINYLSDYLEKLRSIGVNHLALNLRFNTMNMDKTLEQIATKVLPEFHNFSNTKHVNSSAIETP</sequence>
<dbReference type="InterPro" id="IPR011251">
    <property type="entry name" value="Luciferase-like_dom"/>
</dbReference>
<keyword evidence="7" id="KW-1185">Reference proteome</keyword>
<dbReference type="Proteomes" id="UP001597011">
    <property type="component" value="Unassembled WGS sequence"/>
</dbReference>
<dbReference type="PANTHER" id="PTHR30011:SF16">
    <property type="entry name" value="C2H2 FINGER DOMAIN TRANSCRIPTION FACTOR (EUROFUNG)-RELATED"/>
    <property type="match status" value="1"/>
</dbReference>